<dbReference type="Proteomes" id="UP001308005">
    <property type="component" value="Unassembled WGS sequence"/>
</dbReference>
<dbReference type="InterPro" id="IPR013783">
    <property type="entry name" value="Ig-like_fold"/>
</dbReference>
<evidence type="ECO:0000313" key="3">
    <source>
        <dbReference type="EMBL" id="MEB4590891.1"/>
    </source>
</evidence>
<feature type="signal peptide" evidence="1">
    <location>
        <begin position="1"/>
        <end position="18"/>
    </location>
</feature>
<evidence type="ECO:0000259" key="2">
    <source>
        <dbReference type="PROSITE" id="PS50215"/>
    </source>
</evidence>
<sequence>MKRMAISLALMLAANANADDTPWRDIQARGATTGEAAALKEYRLLSLDEAQLKTQLLQMPTAASATDAQARASAQTFSIPLPNGGFVEVTATPTEVLAPEIAADHPDIQTWKLLGVDGSAISGVADFTSRGFHAMLDMANGDTLFIDPQENSGTRQYLSFTKNANWEAFRQSGWSCPVHGGSALKSFRTLPSGVAARTAAKAGDTLHTYRLAIAATGEYTQFYKGQSAAYASLVSAVNRINQIYERDLSIHLSLASNTNTVYTSASSDPYTMGRSSDITPLLAQNQSNLDQVIGNSNYDVGHVVTTDGGGLAEVGVICNASLKAQGATGLSNPSGDAFVVDYLAHELGHEFGATHTFNSQLGACAGSNRQPSAAFEPGSGSTIMAYTGLCGSDNLQENSDTMMHSASISQIIDYAFNDDGASCATSSSLSNSTPTANAGSDYTIPARTPFILSGSGSDTNGDSLSYSWEQVDAGSASYVNVDLGNNALIRTHLPTTTPNRTIPQMSDLMGHVQSTGEYLPVTSRTLNFRLQVRDGRGGTSYDDMRLTVKDTGSSFAVTSPTATSFVAGSPLAVSWDVAGTNQSPVNCSTVDIAVTTDNGSSFTDLLTGTPNDGGANVTLPSKLGSSNYIRVKCSNNLFFAMSATAPAVASPTNTIAADNSSDDTTSNSVRYISGGGGGSAPVEWIAVGGLYVLLRRLHKGTSR</sequence>
<feature type="chain" id="PRO_5046040874" evidence="1">
    <location>
        <begin position="19"/>
        <end position="703"/>
    </location>
</feature>
<accession>A0ABU6CVL1</accession>
<organism evidence="3 4">
    <name type="scientific">Candidatus Thiothrix phosphatis</name>
    <dbReference type="NCBI Taxonomy" id="3112415"/>
    <lineage>
        <taxon>Bacteria</taxon>
        <taxon>Pseudomonadati</taxon>
        <taxon>Pseudomonadota</taxon>
        <taxon>Gammaproteobacteria</taxon>
        <taxon>Thiotrichales</taxon>
        <taxon>Thiotrichaceae</taxon>
        <taxon>Thiothrix</taxon>
    </lineage>
</organism>
<dbReference type="Gene3D" id="3.40.390.10">
    <property type="entry name" value="Collagenase (Catalytic Domain)"/>
    <property type="match status" value="1"/>
</dbReference>
<dbReference type="EMBL" id="JAYMYJ010000073">
    <property type="protein sequence ID" value="MEB4590891.1"/>
    <property type="molecule type" value="Genomic_DNA"/>
</dbReference>
<comment type="caution">
    <text evidence="3">The sequence shown here is derived from an EMBL/GenBank/DDBJ whole genome shotgun (WGS) entry which is preliminary data.</text>
</comment>
<dbReference type="InterPro" id="IPR024079">
    <property type="entry name" value="MetalloPept_cat_dom_sf"/>
</dbReference>
<feature type="domain" description="Peptidase M12B" evidence="2">
    <location>
        <begin position="207"/>
        <end position="397"/>
    </location>
</feature>
<name>A0ABU6CVL1_9GAMM</name>
<dbReference type="Gene3D" id="2.60.40.10">
    <property type="entry name" value="Immunoglobulins"/>
    <property type="match status" value="1"/>
</dbReference>
<keyword evidence="1" id="KW-0732">Signal</keyword>
<gene>
    <name evidence="3" type="ORF">VSS37_07875</name>
</gene>
<keyword evidence="4" id="KW-1185">Reference proteome</keyword>
<dbReference type="SUPFAM" id="SSF55486">
    <property type="entry name" value="Metalloproteases ('zincins'), catalytic domain"/>
    <property type="match status" value="1"/>
</dbReference>
<reference evidence="4" key="1">
    <citation type="submission" date="2023-07" db="EMBL/GenBank/DDBJ databases">
        <title>The carbon used by Thiothrix.</title>
        <authorList>
            <person name="Chen L."/>
        </authorList>
    </citation>
    <scope>NUCLEOTIDE SEQUENCE [LARGE SCALE GENOMIC DNA]</scope>
</reference>
<dbReference type="RefSeq" id="WP_324694277.1">
    <property type="nucleotide sequence ID" value="NZ_JAYMYJ010000073.1"/>
</dbReference>
<protein>
    <submittedName>
        <fullName evidence="3">M12 family metallo-peptidase</fullName>
    </submittedName>
</protein>
<dbReference type="PROSITE" id="PS50215">
    <property type="entry name" value="ADAM_MEPRO"/>
    <property type="match status" value="1"/>
</dbReference>
<dbReference type="InterPro" id="IPR001590">
    <property type="entry name" value="Peptidase_M12B"/>
</dbReference>
<dbReference type="Pfam" id="PF13574">
    <property type="entry name" value="Reprolysin_2"/>
    <property type="match status" value="1"/>
</dbReference>
<evidence type="ECO:0000313" key="4">
    <source>
        <dbReference type="Proteomes" id="UP001308005"/>
    </source>
</evidence>
<proteinExistence type="predicted"/>
<evidence type="ECO:0000256" key="1">
    <source>
        <dbReference type="SAM" id="SignalP"/>
    </source>
</evidence>